<accession>A0ABU7R712</accession>
<dbReference type="NCBIfam" id="NF047352">
    <property type="entry name" value="P_loop_sacsin"/>
    <property type="match status" value="1"/>
</dbReference>
<protein>
    <recommendedName>
        <fullName evidence="3">Protein NO VEIN C-terminal domain-containing protein</fullName>
    </recommendedName>
</protein>
<gene>
    <name evidence="1" type="ORF">V2E39_23745</name>
</gene>
<name>A0ABU7R712_9FLAO</name>
<dbReference type="EMBL" id="JAZGJU010000112">
    <property type="protein sequence ID" value="MEE6130425.1"/>
    <property type="molecule type" value="Genomic_DNA"/>
</dbReference>
<dbReference type="Proteomes" id="UP001350005">
    <property type="component" value="Unassembled WGS sequence"/>
</dbReference>
<dbReference type="SUPFAM" id="SSF55874">
    <property type="entry name" value="ATPase domain of HSP90 chaperone/DNA topoisomerase II/histidine kinase"/>
    <property type="match status" value="1"/>
</dbReference>
<reference evidence="1 2" key="1">
    <citation type="submission" date="2024-01" db="EMBL/GenBank/DDBJ databases">
        <title>Whole genome of Chryseobacterium arthrosphaerae NNCa 2741.</title>
        <authorList>
            <person name="Boriskina E.V."/>
            <person name="Gordinskaya N.A."/>
            <person name="Kropotov V.S."/>
            <person name="Alekseeva A.E."/>
            <person name="Makhova M.A."/>
            <person name="Kryazhev D.V."/>
            <person name="Shkurkina I.S."/>
        </authorList>
    </citation>
    <scope>NUCLEOTIDE SEQUENCE [LARGE SCALE GENOMIC DNA]</scope>
    <source>
        <strain evidence="1 2">NNCa 2741</strain>
    </source>
</reference>
<evidence type="ECO:0000313" key="2">
    <source>
        <dbReference type="Proteomes" id="UP001350005"/>
    </source>
</evidence>
<comment type="caution">
    <text evidence="1">The sequence shown here is derived from an EMBL/GenBank/DDBJ whole genome shotgun (WGS) entry which is preliminary data.</text>
</comment>
<keyword evidence="2" id="KW-1185">Reference proteome</keyword>
<sequence>MIEKEFIQQRRKEIAEIRHADSVFRDIQAREEEREEYEKRWFWELLQNAKDSVEENQSIKVKIEITDNQISFLHSGNPFELDDILSLIIQGSSKANKEGKTGRFGTGFMTTYLLSKKVRIIGKLTKNQGSFDFLLNRDATDNEHFYKLQLESNKQFDDSIREESYLDDDEFQTLFIYELNSKGKETAKIGLLCLDELIPITQLFNKQIESVTVTENGISKTFSKILLNTHENGSIAEWQINTILNNNTEEQCLKAYIQKDDKFEACIITQLKENKEIIFPLTFNYPRLYYTFPLIGTEEIGIPLIINSVNFDPRIERDGIYLKKVSEDGSESSNKEIIHQVLTKSMKSFASVFKKKNIKGLYELFNFTPSKDLKWIDHEWFTSTKCCAIDLLASEEFINYNDTEEKYIGLNDLTIPFSDKKEYIIELWNLLSEIKTLRIPLLNELSEWVKISEKIATINQDIENIHELDFIWNIDKLIEEIEKKETLSNLTESLHNNAQTWLNNFYPLITKIKGQFPLEKCISLNQKDLFRKAENMSWDLFKDDELVDISNLLGLNFGENLFSRQINEFIISSVEQLSLQNATYKLKLKLNELTEAELVHTPQQKASARFIKWLIIKGNKDTIKDLKILTGTNKKSEESFVYDHFPKTEHLLLTPKAYFESEFPLYANLVRDKDCLNDIYDTFLEKEDYIYLANNGFIHFSPIVIKTENATVKLLEHLLVNENDLNLLRDADGQLKYKFQISFSDFAYLTASDGHIYSRNTTQKSSLERLKFLLTEAVDKDELFDRDNQAITIEGLEKTIYLRENLWVYRARSLNWINVKTQSEGNEAKFVSETPSSKNLSELLRNDNELVKTIRGSRQQNFLNKLGVGVSDLIRNTLPSDQLRLSWDKAITNMITSDADPELVQEIFSDPGIKKEYERRLNEKKLIGRNQSIGYLIEKLFKNYINELQAQGATIHIERKPFGSDYILTDESSDLVNDNGEREGLQINNWLVELKATGKEYAAMTPLQAQKATEEKDNYALIVVPLTGIEPNIEYLKQYAKVIINIGYRINNIYPDFSDVETKKNNLNSGKDGISVNIEDQNIRFNVNSTIWKTEPTTIETFVKLIIKETTS</sequence>
<evidence type="ECO:0000313" key="1">
    <source>
        <dbReference type="EMBL" id="MEE6130425.1"/>
    </source>
</evidence>
<dbReference type="Gene3D" id="3.30.565.10">
    <property type="entry name" value="Histidine kinase-like ATPase, C-terminal domain"/>
    <property type="match status" value="1"/>
</dbReference>
<organism evidence="1 2">
    <name type="scientific">Chryseobacterium arthrosphaerae</name>
    <dbReference type="NCBI Taxonomy" id="651561"/>
    <lineage>
        <taxon>Bacteria</taxon>
        <taxon>Pseudomonadati</taxon>
        <taxon>Bacteroidota</taxon>
        <taxon>Flavobacteriia</taxon>
        <taxon>Flavobacteriales</taxon>
        <taxon>Weeksellaceae</taxon>
        <taxon>Chryseobacterium group</taxon>
        <taxon>Chryseobacterium</taxon>
    </lineage>
</organism>
<proteinExistence type="predicted"/>
<evidence type="ECO:0008006" key="3">
    <source>
        <dbReference type="Google" id="ProtNLM"/>
    </source>
</evidence>
<dbReference type="InterPro" id="IPR036890">
    <property type="entry name" value="HATPase_C_sf"/>
</dbReference>
<dbReference type="RefSeq" id="WP_241311654.1">
    <property type="nucleotide sequence ID" value="NZ_JAKYXJ010000025.1"/>
</dbReference>